<reference evidence="3 4" key="1">
    <citation type="submission" date="2016-11" db="EMBL/GenBank/DDBJ databases">
        <authorList>
            <person name="Jaros S."/>
            <person name="Januszkiewicz K."/>
            <person name="Wedrychowicz H."/>
        </authorList>
    </citation>
    <scope>NUCLEOTIDE SEQUENCE [LARGE SCALE GENOMIC DNA]</scope>
    <source>
        <strain evidence="3 4">GAS499</strain>
    </source>
</reference>
<evidence type="ECO:0000259" key="2">
    <source>
        <dbReference type="Pfam" id="PF04909"/>
    </source>
</evidence>
<proteinExistence type="predicted"/>
<sequence>MQGKIALEEHFAIPDTLMDSAGFAPESYWPELKERLLDIQEKRLRQMDEQGVEMMILSLNAPAVQAIPDAKKANEIAVRANDYLAEQVARRPERFQAFAALPMQDPDLAIVELDRAVSTMGFKGALVNGFSQVGEARNAVYYDLDRYWPFWETVEQLDVPFYLHPRNPLTEDSRIYEGHEWLLGPTWAFGQETAVHALRLMGSGLFDKYPGLRIILGHMGEGLPYSMWRIDHRNGWVKAPPRYKAKKKICEYFNAHFYLTTSGNFRTQTLIDALLEIGADRILFSADWPFENIDHAAQWFDSATISEADRKKIGRDNALRLFKLADNSASQSGKVAQAAE</sequence>
<gene>
    <name evidence="3" type="ORF">SAMN05444159_5518</name>
</gene>
<dbReference type="SUPFAM" id="SSF51556">
    <property type="entry name" value="Metallo-dependent hydrolases"/>
    <property type="match status" value="1"/>
</dbReference>
<dbReference type="Proteomes" id="UP000189935">
    <property type="component" value="Chromosome I"/>
</dbReference>
<dbReference type="EMBL" id="LT670844">
    <property type="protein sequence ID" value="SHL28597.1"/>
    <property type="molecule type" value="Genomic_DNA"/>
</dbReference>
<keyword evidence="1" id="KW-0456">Lyase</keyword>
<dbReference type="OrthoDB" id="149172at2"/>
<evidence type="ECO:0000313" key="4">
    <source>
        <dbReference type="Proteomes" id="UP000189935"/>
    </source>
</evidence>
<dbReference type="Gene3D" id="3.20.20.140">
    <property type="entry name" value="Metal-dependent hydrolases"/>
    <property type="match status" value="1"/>
</dbReference>
<dbReference type="GO" id="GO:0005829">
    <property type="term" value="C:cytosol"/>
    <property type="evidence" value="ECO:0007669"/>
    <property type="project" value="TreeGrafter"/>
</dbReference>
<dbReference type="PANTHER" id="PTHR21240:SF31">
    <property type="entry name" value="AMIDOHYDROLASE FAMILY PROTEIN (AFU_ORTHOLOGUE AFUA_7G05840)"/>
    <property type="match status" value="1"/>
</dbReference>
<feature type="domain" description="Amidohydrolase-related" evidence="2">
    <location>
        <begin position="32"/>
        <end position="324"/>
    </location>
</feature>
<dbReference type="Pfam" id="PF04909">
    <property type="entry name" value="Amidohydro_2"/>
    <property type="match status" value="1"/>
</dbReference>
<dbReference type="GO" id="GO:0019748">
    <property type="term" value="P:secondary metabolic process"/>
    <property type="evidence" value="ECO:0007669"/>
    <property type="project" value="TreeGrafter"/>
</dbReference>
<protein>
    <submittedName>
        <fullName evidence="3">Gamma-resorcylate decarboxylase</fullName>
    </submittedName>
</protein>
<dbReference type="AlphaFoldDB" id="A0A1M6ZDS3"/>
<dbReference type="PANTHER" id="PTHR21240">
    <property type="entry name" value="2-AMINO-3-CARBOXYLMUCONATE-6-SEMIALDEHYDE DECARBOXYLASE"/>
    <property type="match status" value="1"/>
</dbReference>
<evidence type="ECO:0000313" key="3">
    <source>
        <dbReference type="EMBL" id="SHL28597.1"/>
    </source>
</evidence>
<dbReference type="InterPro" id="IPR032465">
    <property type="entry name" value="ACMSD"/>
</dbReference>
<dbReference type="GO" id="GO:0016787">
    <property type="term" value="F:hydrolase activity"/>
    <property type="evidence" value="ECO:0007669"/>
    <property type="project" value="InterPro"/>
</dbReference>
<organism evidence="3 4">
    <name type="scientific">Bradyrhizobium lablabi</name>
    <dbReference type="NCBI Taxonomy" id="722472"/>
    <lineage>
        <taxon>Bacteria</taxon>
        <taxon>Pseudomonadati</taxon>
        <taxon>Pseudomonadota</taxon>
        <taxon>Alphaproteobacteria</taxon>
        <taxon>Hyphomicrobiales</taxon>
        <taxon>Nitrobacteraceae</taxon>
        <taxon>Bradyrhizobium</taxon>
    </lineage>
</organism>
<dbReference type="GO" id="GO:0016831">
    <property type="term" value="F:carboxy-lyase activity"/>
    <property type="evidence" value="ECO:0007669"/>
    <property type="project" value="InterPro"/>
</dbReference>
<accession>A0A1M6ZDS3</accession>
<evidence type="ECO:0000256" key="1">
    <source>
        <dbReference type="ARBA" id="ARBA00023239"/>
    </source>
</evidence>
<dbReference type="InterPro" id="IPR006680">
    <property type="entry name" value="Amidohydro-rel"/>
</dbReference>
<dbReference type="RefSeq" id="WP_079542829.1">
    <property type="nucleotide sequence ID" value="NZ_LT670844.1"/>
</dbReference>
<dbReference type="InterPro" id="IPR032466">
    <property type="entry name" value="Metal_Hydrolase"/>
</dbReference>
<name>A0A1M6ZDS3_9BRAD</name>